<reference evidence="2" key="1">
    <citation type="journal article" date="2019" name="Int. J. Syst. Evol. Microbiol.">
        <title>The Global Catalogue of Microorganisms (GCM) 10K type strain sequencing project: providing services to taxonomists for standard genome sequencing and annotation.</title>
        <authorList>
            <consortium name="The Broad Institute Genomics Platform"/>
            <consortium name="The Broad Institute Genome Sequencing Center for Infectious Disease"/>
            <person name="Wu L."/>
            <person name="Ma J."/>
        </authorList>
    </citation>
    <scope>NUCLEOTIDE SEQUENCE [LARGE SCALE GENOMIC DNA]</scope>
    <source>
        <strain evidence="2">CGMCC 1.12811</strain>
    </source>
</reference>
<evidence type="ECO:0000313" key="2">
    <source>
        <dbReference type="Proteomes" id="UP000658793"/>
    </source>
</evidence>
<protein>
    <submittedName>
        <fullName evidence="1">Uncharacterized protein</fullName>
    </submittedName>
</protein>
<evidence type="ECO:0000313" key="1">
    <source>
        <dbReference type="EMBL" id="GGA71911.1"/>
    </source>
</evidence>
<name>A0ABQ1HDD5_9FLAO</name>
<proteinExistence type="predicted"/>
<sequence length="347" mass="39929">MEDKNNIYSISAFIDLLGFSSHLEISSYDVRTKIGKEAIERLKILEEALDLTETAQSKNPQFFSKSFRISRFNDALILGMDIESDFLPAIGKPDQGQTFGPLNRLLTKKSKSSEEIENHFSNLSFELCQFIGIVSRIHNYINDKESQIHMPGCRSVISSGMRYKFIRNKDKKEDYFSANFSFSNAYKVNEMGSKYGFEGNKCYLENNVAKIAGGNPYCKRAIGLLKFIYDRDIDDVFNGKTEKPFSNYAKYTISNLNEVTLFRKKYYFREINTIPAGNLQLFPEIINLIENKSYLNNSFSEGFLGFLKNDTPELETINETIYPFFLNTHIPLIDDLNEVLETLKKPE</sequence>
<dbReference type="EMBL" id="BMGA01000002">
    <property type="protein sequence ID" value="GGA71911.1"/>
    <property type="molecule type" value="Genomic_DNA"/>
</dbReference>
<gene>
    <name evidence="1" type="ORF">GCM10008015_10760</name>
</gene>
<dbReference type="Proteomes" id="UP000658793">
    <property type="component" value="Unassembled WGS sequence"/>
</dbReference>
<accession>A0ABQ1HDD5</accession>
<keyword evidence="2" id="KW-1185">Reference proteome</keyword>
<comment type="caution">
    <text evidence="1">The sequence shown here is derived from an EMBL/GenBank/DDBJ whole genome shotgun (WGS) entry which is preliminary data.</text>
</comment>
<organism evidence="1 2">
    <name type="scientific">Flavobacterium palustre</name>
    <dbReference type="NCBI Taxonomy" id="1476463"/>
    <lineage>
        <taxon>Bacteria</taxon>
        <taxon>Pseudomonadati</taxon>
        <taxon>Bacteroidota</taxon>
        <taxon>Flavobacteriia</taxon>
        <taxon>Flavobacteriales</taxon>
        <taxon>Flavobacteriaceae</taxon>
        <taxon>Flavobacterium</taxon>
    </lineage>
</organism>
<dbReference type="RefSeq" id="WP_188493211.1">
    <property type="nucleotide sequence ID" value="NZ_BMGA01000002.1"/>
</dbReference>